<organism evidence="1">
    <name type="scientific">uncultured Thermomicrobiales bacterium</name>
    <dbReference type="NCBI Taxonomy" id="1645740"/>
    <lineage>
        <taxon>Bacteria</taxon>
        <taxon>Pseudomonadati</taxon>
        <taxon>Thermomicrobiota</taxon>
        <taxon>Thermomicrobia</taxon>
        <taxon>Thermomicrobiales</taxon>
        <taxon>environmental samples</taxon>
    </lineage>
</organism>
<dbReference type="EMBL" id="CADCWK010000154">
    <property type="protein sequence ID" value="CAA9558945.1"/>
    <property type="molecule type" value="Genomic_DNA"/>
</dbReference>
<name>A0A6J4UV77_9BACT</name>
<accession>A0A6J4UV77</accession>
<gene>
    <name evidence="1" type="ORF">AVDCRST_MAG33-1509</name>
</gene>
<evidence type="ECO:0008006" key="2">
    <source>
        <dbReference type="Google" id="ProtNLM"/>
    </source>
</evidence>
<protein>
    <recommendedName>
        <fullName evidence="2">Transposase</fullName>
    </recommendedName>
</protein>
<sequence length="117" mass="12776">MLAAYAPDLRERLLRARDAGLSDAETARTTGVSLRCLGRWRARQAASASLTPNRSLGPPRRLTPAQEGLLVAQVADCPDVTLDEHRACLAEAHGLVISRATTGRILQRHRLTVKKSR</sequence>
<reference evidence="1" key="1">
    <citation type="submission" date="2020-02" db="EMBL/GenBank/DDBJ databases">
        <authorList>
            <person name="Meier V. D."/>
        </authorList>
    </citation>
    <scope>NUCLEOTIDE SEQUENCE</scope>
    <source>
        <strain evidence="1">AVDCRST_MAG33</strain>
    </source>
</reference>
<dbReference type="Pfam" id="PF13565">
    <property type="entry name" value="HTH_32"/>
    <property type="match status" value="1"/>
</dbReference>
<proteinExistence type="predicted"/>
<dbReference type="InterPro" id="IPR009057">
    <property type="entry name" value="Homeodomain-like_sf"/>
</dbReference>
<dbReference type="SUPFAM" id="SSF46689">
    <property type="entry name" value="Homeodomain-like"/>
    <property type="match status" value="1"/>
</dbReference>
<dbReference type="AlphaFoldDB" id="A0A6J4UV77"/>
<evidence type="ECO:0000313" key="1">
    <source>
        <dbReference type="EMBL" id="CAA9558945.1"/>
    </source>
</evidence>